<evidence type="ECO:0000313" key="2">
    <source>
        <dbReference type="Proteomes" id="UP001230649"/>
    </source>
</evidence>
<reference evidence="1" key="1">
    <citation type="submission" date="2023-04" db="EMBL/GenBank/DDBJ databases">
        <title>Draft Genome sequencing of Naganishia species isolated from polar environments using Oxford Nanopore Technology.</title>
        <authorList>
            <person name="Leo P."/>
            <person name="Venkateswaran K."/>
        </authorList>
    </citation>
    <scope>NUCLEOTIDE SEQUENCE</scope>
    <source>
        <strain evidence="1">MNA-CCFEE 5262</strain>
    </source>
</reference>
<name>A0ACC2WLR2_9TREE</name>
<proteinExistence type="predicted"/>
<sequence length="810" mass="90443">MDAQQPSAPPLPASRRAQIHQILTDYAHKQATSNNAQDGSAPPERTQGGVSSTSSGEIVGAEDARSDVQDTMDKLRQLIPDRESLPLISQKQSALHEEIAAIKTEISALKQELLRDQDPERMQLVQSLIGQLIHQINIIREKASEAEAIVKYITSDIQRLDVAKRNLTGAITAVKRWNMMLQASEQLKQLLPTRQYRQIANSLSAVNHLSVPLKPLSSNPSVAQVFRDVQEAQTQVKEKVSREMDGFFIPDPNHPPDLNAVKEACLAVDVLGEDYRNHIIERYIASELKEYRRIFSAGEAAQIDNFARRYAWFRRLLKTYDEEHAAIFPPSWNLGRCLVGKFAESTRLDMTSALEKEKPSVNILLEAWQATSEWESQMSRRFGQSMKQILEPSGATVSSALESHFHIFTEAQDASRPSLEGASASETAEAPMTVLPSSTELFYFYAQTLEQCGRYTNGKGMKDLADVFKKWLRIFSDDVLIASMKKPESRKSFDGRPNVQEIRNTCLTLNTADYCLQTSLQLEERLKETIDEAFKDQVSFETEQEQFVGVISACLVVLQRELEGACEPAFAAILKTPWMNLENVSGRSAYVVDLVGSIKHVAELVKERVEQKKYIRSFADRAVGAIMNRFTAAVVKSRPLRKIGAEQAVKSCFLDLLDGGTDKTHATYTKLVLKLTGQLETLLKVVLAPDDPPEGFVQNYCLLIGDKSFANFQKASPPLSVLDLKGTPRVNQQKLLDIFLSVTAMQDLEDTSFLTNLEMDSDHKPGATERSLLAPGLGLKSGTSTPQRTETPKPFTDFKRLVSFAMRGEL</sequence>
<accession>A0ACC2WLR2</accession>
<organism evidence="1 2">
    <name type="scientific">Naganishia adeliensis</name>
    <dbReference type="NCBI Taxonomy" id="92952"/>
    <lineage>
        <taxon>Eukaryota</taxon>
        <taxon>Fungi</taxon>
        <taxon>Dikarya</taxon>
        <taxon>Basidiomycota</taxon>
        <taxon>Agaricomycotina</taxon>
        <taxon>Tremellomycetes</taxon>
        <taxon>Filobasidiales</taxon>
        <taxon>Filobasidiaceae</taxon>
        <taxon>Naganishia</taxon>
    </lineage>
</organism>
<protein>
    <submittedName>
        <fullName evidence="1">Uncharacterized protein</fullName>
    </submittedName>
</protein>
<dbReference type="EMBL" id="JASBWS010000015">
    <property type="protein sequence ID" value="KAJ9112393.1"/>
    <property type="molecule type" value="Genomic_DNA"/>
</dbReference>
<gene>
    <name evidence="1" type="ORF">QFC20_002180</name>
</gene>
<comment type="caution">
    <text evidence="1">The sequence shown here is derived from an EMBL/GenBank/DDBJ whole genome shotgun (WGS) entry which is preliminary data.</text>
</comment>
<keyword evidence="2" id="KW-1185">Reference proteome</keyword>
<dbReference type="Proteomes" id="UP001230649">
    <property type="component" value="Unassembled WGS sequence"/>
</dbReference>
<evidence type="ECO:0000313" key="1">
    <source>
        <dbReference type="EMBL" id="KAJ9112393.1"/>
    </source>
</evidence>